<proteinExistence type="predicted"/>
<comment type="caution">
    <text evidence="2">The sequence shown here is derived from an EMBL/GenBank/DDBJ whole genome shotgun (WGS) entry which is preliminary data.</text>
</comment>
<dbReference type="Gene3D" id="3.10.20.90">
    <property type="entry name" value="Phosphatidylinositol 3-kinase Catalytic Subunit, Chain A, domain 1"/>
    <property type="match status" value="1"/>
</dbReference>
<dbReference type="SUPFAM" id="SSF54236">
    <property type="entry name" value="Ubiquitin-like"/>
    <property type="match status" value="1"/>
</dbReference>
<reference evidence="3" key="1">
    <citation type="submission" date="2024-07" db="EMBL/GenBank/DDBJ databases">
        <title>Two chromosome-level genome assemblies of Korean endemic species Abeliophyllum distichum and Forsythia ovata (Oleaceae).</title>
        <authorList>
            <person name="Jang H."/>
        </authorList>
    </citation>
    <scope>NUCLEOTIDE SEQUENCE [LARGE SCALE GENOMIC DNA]</scope>
</reference>
<feature type="domain" description="Ubiquitin-like" evidence="1">
    <location>
        <begin position="12"/>
        <end position="61"/>
    </location>
</feature>
<dbReference type="InterPro" id="IPR040015">
    <property type="entry name" value="UBL3-like"/>
</dbReference>
<dbReference type="PANTHER" id="PTHR13169">
    <property type="entry name" value="UBIQUITIN-LIKE PROTEIN 3 HCG-1 PROTEIN"/>
    <property type="match status" value="1"/>
</dbReference>
<accession>A0ABD1X4L1</accession>
<dbReference type="InterPro" id="IPR029071">
    <property type="entry name" value="Ubiquitin-like_domsf"/>
</dbReference>
<dbReference type="Pfam" id="PF13881">
    <property type="entry name" value="Rad60-SLD_2"/>
    <property type="match status" value="1"/>
</dbReference>
<dbReference type="EMBL" id="JBFOLJ010000001">
    <property type="protein sequence ID" value="KAL2556716.1"/>
    <property type="molecule type" value="Genomic_DNA"/>
</dbReference>
<evidence type="ECO:0000259" key="1">
    <source>
        <dbReference type="PROSITE" id="PS50053"/>
    </source>
</evidence>
<sequence>MGLIYVMEHTHPSTTIDMLKQRLLAEWPQDKSVIPKSVNDMKLIHAGKVLEKGKTLAESRIPVGDLPQGVITMHVVVQSSSCKKEGRDFIAGFTAICSLEHDPNQSSYQMVSEKPLWEIMSDEENHLEDRLGRVEEMMENIQIVFSRG</sequence>
<evidence type="ECO:0000313" key="2">
    <source>
        <dbReference type="EMBL" id="KAL2556716.1"/>
    </source>
</evidence>
<dbReference type="CDD" id="cd01814">
    <property type="entry name" value="Ubl_MUBs_plant"/>
    <property type="match status" value="1"/>
</dbReference>
<dbReference type="InterPro" id="IPR000626">
    <property type="entry name" value="Ubiquitin-like_dom"/>
</dbReference>
<organism evidence="2 3">
    <name type="scientific">Forsythia ovata</name>
    <dbReference type="NCBI Taxonomy" id="205694"/>
    <lineage>
        <taxon>Eukaryota</taxon>
        <taxon>Viridiplantae</taxon>
        <taxon>Streptophyta</taxon>
        <taxon>Embryophyta</taxon>
        <taxon>Tracheophyta</taxon>
        <taxon>Spermatophyta</taxon>
        <taxon>Magnoliopsida</taxon>
        <taxon>eudicotyledons</taxon>
        <taxon>Gunneridae</taxon>
        <taxon>Pentapetalae</taxon>
        <taxon>asterids</taxon>
        <taxon>lamiids</taxon>
        <taxon>Lamiales</taxon>
        <taxon>Oleaceae</taxon>
        <taxon>Forsythieae</taxon>
        <taxon>Forsythia</taxon>
    </lineage>
</organism>
<gene>
    <name evidence="2" type="ORF">Fot_01455</name>
</gene>
<evidence type="ECO:0000313" key="3">
    <source>
        <dbReference type="Proteomes" id="UP001604277"/>
    </source>
</evidence>
<protein>
    <submittedName>
        <fullName evidence="2">Membrane-anchored ubiquitin-fold protein</fullName>
    </submittedName>
</protein>
<dbReference type="PANTHER" id="PTHR13169:SF12">
    <property type="entry name" value="MEMBRANE-ANCHORED UBIQUITIN-FOLD PROTEIN"/>
    <property type="match status" value="1"/>
</dbReference>
<name>A0ABD1X4L1_9LAMI</name>
<dbReference type="PROSITE" id="PS50053">
    <property type="entry name" value="UBIQUITIN_2"/>
    <property type="match status" value="1"/>
</dbReference>
<dbReference type="InterPro" id="IPR039540">
    <property type="entry name" value="UBL3-like_ubiquitin_dom"/>
</dbReference>
<dbReference type="Proteomes" id="UP001604277">
    <property type="component" value="Unassembled WGS sequence"/>
</dbReference>
<keyword evidence="3" id="KW-1185">Reference proteome</keyword>
<dbReference type="AlphaFoldDB" id="A0ABD1X4L1"/>